<dbReference type="Proteomes" id="UP000789759">
    <property type="component" value="Unassembled WGS sequence"/>
</dbReference>
<feature type="non-terminal residue" evidence="1">
    <location>
        <position position="1"/>
    </location>
</feature>
<dbReference type="OrthoDB" id="2432495at2759"/>
<dbReference type="Gene3D" id="1.10.150.50">
    <property type="entry name" value="Transcription Factor, Ets-1"/>
    <property type="match status" value="1"/>
</dbReference>
<proteinExistence type="predicted"/>
<sequence>MFENISFPSVEEVQKEWKRVDVINFLKKNKVELELDDDDIEIIVKKKIPKHYFLDLSQEKLEEHGMQPGPAYTIAKLVKKLKGEDQELKGKRRAEEEPPKKRKWMVNSAITREERPIVYFVDPTEQNAPLLESVHRGEYIALHGPRASGKSTRVLQLQDQLNNKGFVCIYLSLEQISMNSVDKFWQTLGIHLKISVPKQIVFDNINSASDFDMAFKKDRWKNPVVLLIDEFDMLYSATDDVRSSCLSTLRGIKTTKDCYAIKSVFAIGPFSILHLNSNKLTTSPFNVNEPFQNPNFTLEQVQFLYKEFADEFKLTIDQEVIEDIYMQTNG</sequence>
<dbReference type="EMBL" id="CAJVQA010006935">
    <property type="protein sequence ID" value="CAG8648719.1"/>
    <property type="molecule type" value="Genomic_DNA"/>
</dbReference>
<dbReference type="Pfam" id="PF14516">
    <property type="entry name" value="AAA_35"/>
    <property type="match status" value="1"/>
</dbReference>
<gene>
    <name evidence="1" type="ORF">CPELLU_LOCUS9222</name>
</gene>
<keyword evidence="2" id="KW-1185">Reference proteome</keyword>
<organism evidence="1 2">
    <name type="scientific">Cetraspora pellucida</name>
    <dbReference type="NCBI Taxonomy" id="1433469"/>
    <lineage>
        <taxon>Eukaryota</taxon>
        <taxon>Fungi</taxon>
        <taxon>Fungi incertae sedis</taxon>
        <taxon>Mucoromycota</taxon>
        <taxon>Glomeromycotina</taxon>
        <taxon>Glomeromycetes</taxon>
        <taxon>Diversisporales</taxon>
        <taxon>Gigasporaceae</taxon>
        <taxon>Cetraspora</taxon>
    </lineage>
</organism>
<dbReference type="AlphaFoldDB" id="A0A9N9DPY1"/>
<dbReference type="InterPro" id="IPR027417">
    <property type="entry name" value="P-loop_NTPase"/>
</dbReference>
<reference evidence="1" key="1">
    <citation type="submission" date="2021-06" db="EMBL/GenBank/DDBJ databases">
        <authorList>
            <person name="Kallberg Y."/>
            <person name="Tangrot J."/>
            <person name="Rosling A."/>
        </authorList>
    </citation>
    <scope>NUCLEOTIDE SEQUENCE</scope>
    <source>
        <strain evidence="1">FL966</strain>
    </source>
</reference>
<dbReference type="Gene3D" id="3.40.50.300">
    <property type="entry name" value="P-loop containing nucleotide triphosphate hydrolases"/>
    <property type="match status" value="1"/>
</dbReference>
<evidence type="ECO:0000313" key="1">
    <source>
        <dbReference type="EMBL" id="CAG8648719.1"/>
    </source>
</evidence>
<accession>A0A9N9DPY1</accession>
<comment type="caution">
    <text evidence="1">The sequence shown here is derived from an EMBL/GenBank/DDBJ whole genome shotgun (WGS) entry which is preliminary data.</text>
</comment>
<name>A0A9N9DPY1_9GLOM</name>
<evidence type="ECO:0000313" key="2">
    <source>
        <dbReference type="Proteomes" id="UP000789759"/>
    </source>
</evidence>
<dbReference type="InterPro" id="IPR013761">
    <property type="entry name" value="SAM/pointed_sf"/>
</dbReference>
<dbReference type="SUPFAM" id="SSF52540">
    <property type="entry name" value="P-loop containing nucleoside triphosphate hydrolases"/>
    <property type="match status" value="1"/>
</dbReference>
<protein>
    <submittedName>
        <fullName evidence="1">4353_t:CDS:1</fullName>
    </submittedName>
</protein>